<organism evidence="1 2">
    <name type="scientific">Butyrivibrio fibrisolvens</name>
    <dbReference type="NCBI Taxonomy" id="831"/>
    <lineage>
        <taxon>Bacteria</taxon>
        <taxon>Bacillati</taxon>
        <taxon>Bacillota</taxon>
        <taxon>Clostridia</taxon>
        <taxon>Lachnospirales</taxon>
        <taxon>Lachnospiraceae</taxon>
        <taxon>Butyrivibrio</taxon>
    </lineage>
</organism>
<evidence type="ECO:0000313" key="1">
    <source>
        <dbReference type="EMBL" id="PWT29271.1"/>
    </source>
</evidence>
<keyword evidence="2" id="KW-1185">Reference proteome</keyword>
<accession>A0A317G7V0</accession>
<protein>
    <submittedName>
        <fullName evidence="1">Uncharacterized protein</fullName>
    </submittedName>
</protein>
<proteinExistence type="predicted"/>
<dbReference type="InterPro" id="IPR011047">
    <property type="entry name" value="Quinoprotein_ADH-like_sf"/>
</dbReference>
<reference evidence="1 2" key="1">
    <citation type="submission" date="2017-09" db="EMBL/GenBank/DDBJ databases">
        <title>High-quality draft genome sequence of Butyrivibrio fibrisolvens INBov1, isolated from cow rumen.</title>
        <authorList>
            <person name="Rodriguez Hernaez J."/>
            <person name="Rivarola M."/>
            <person name="Paniego N."/>
            <person name="Cravero S."/>
            <person name="Ceron Cucchi M."/>
            <person name="Martinez M.C."/>
        </authorList>
    </citation>
    <scope>NUCLEOTIDE SEQUENCE [LARGE SCALE GENOMIC DNA]</scope>
    <source>
        <strain evidence="1 2">INBov1</strain>
    </source>
</reference>
<dbReference type="AlphaFoldDB" id="A0A317G7V0"/>
<comment type="caution">
    <text evidence="1">The sequence shown here is derived from an EMBL/GenBank/DDBJ whole genome shotgun (WGS) entry which is preliminary data.</text>
</comment>
<sequence>MADKCFENKTILVLRNTGELIEVDCESQRKRYLGGYEENSPLYVCGCEYDNKVFFFPYYGKKLKILDLQGETIEYHDLKFKETSSELLAACSCIVYKRMIYVFSWNQAANAMVIVNPETYEAFPYHIRANDIEIYPNSYSSNCLVGDDIWISANEKGTLIQYKTISREFIVHRVNGCNDIIHTVNFDGKYFWLTGEMDLIVRWDYKTNEVTEFNDWPEGFMRTGGKSPWKGMFYGGFCHDNKIFYAPLEANQFLELDCSIGKMVSILTIENSEYCYGCNVLHNNSYFVEIKRGVDQSLVCGYMIGEHIEPHKIEIYDGIDNCDEIFECRLKNNYQCLQENSFMRLEEYVHYLSNE</sequence>
<name>A0A317G7V0_BUTFI</name>
<dbReference type="RefSeq" id="WP_110074208.1">
    <property type="nucleotide sequence ID" value="NZ_CM009896.1"/>
</dbReference>
<dbReference type="Proteomes" id="UP000245488">
    <property type="component" value="Chromosome"/>
</dbReference>
<gene>
    <name evidence="1" type="ORF">CPT75_20285</name>
</gene>
<evidence type="ECO:0000313" key="2">
    <source>
        <dbReference type="Proteomes" id="UP000245488"/>
    </source>
</evidence>
<dbReference type="EMBL" id="NXNG01000001">
    <property type="protein sequence ID" value="PWT29271.1"/>
    <property type="molecule type" value="Genomic_DNA"/>
</dbReference>
<dbReference type="SUPFAM" id="SSF50998">
    <property type="entry name" value="Quinoprotein alcohol dehydrogenase-like"/>
    <property type="match status" value="1"/>
</dbReference>